<protein>
    <submittedName>
        <fullName evidence="1">Uncharacterized protein</fullName>
    </submittedName>
</protein>
<accession>A0AAN7DEB5</accession>
<dbReference type="Proteomes" id="UP001304243">
    <property type="component" value="Unassembled WGS sequence"/>
</dbReference>
<proteinExistence type="predicted"/>
<dbReference type="EMBL" id="JASEJX010000019">
    <property type="protein sequence ID" value="KAK4513176.1"/>
    <property type="molecule type" value="Genomic_DNA"/>
</dbReference>
<organism evidence="1 2">
    <name type="scientific">Mucor velutinosus</name>
    <dbReference type="NCBI Taxonomy" id="708070"/>
    <lineage>
        <taxon>Eukaryota</taxon>
        <taxon>Fungi</taxon>
        <taxon>Fungi incertae sedis</taxon>
        <taxon>Mucoromycota</taxon>
        <taxon>Mucoromycotina</taxon>
        <taxon>Mucoromycetes</taxon>
        <taxon>Mucorales</taxon>
        <taxon>Mucorineae</taxon>
        <taxon>Mucoraceae</taxon>
        <taxon>Mucor</taxon>
    </lineage>
</organism>
<dbReference type="RefSeq" id="XP_064679842.1">
    <property type="nucleotide sequence ID" value="XM_064832139.1"/>
</dbReference>
<dbReference type="Gene3D" id="3.30.420.10">
    <property type="entry name" value="Ribonuclease H-like superfamily/Ribonuclease H"/>
    <property type="match status" value="1"/>
</dbReference>
<reference evidence="1 2" key="1">
    <citation type="submission" date="2022-11" db="EMBL/GenBank/DDBJ databases">
        <title>Mucor velutinosus strain NIH1002 WGS.</title>
        <authorList>
            <person name="Subramanian P."/>
            <person name="Mullikin J.C."/>
            <person name="Segre J.A."/>
            <person name="Zelazny A.M."/>
        </authorList>
    </citation>
    <scope>NUCLEOTIDE SEQUENCE [LARGE SCALE GENOMIC DNA]</scope>
    <source>
        <strain evidence="1 2">NIH1002</strain>
    </source>
</reference>
<gene>
    <name evidence="1" type="ORF">ATC70_012971</name>
</gene>
<dbReference type="InterPro" id="IPR036397">
    <property type="entry name" value="RNaseH_sf"/>
</dbReference>
<sequence>MNKEYNFDSETVPVMIQSYMDWEETAAVNAAQKEAKRKTKPHSNEPSLDVVKKERGSYITKNEAKVVNLTNLLQEFENMSISEAGRKVGLSKSTAIRKVKQWNQMTSEIAEKGFPDSIAIKEGKGRPTILKDEHTTVFIFELLANEPTLTVEAVTDHLSKEFRDIQITPPPQISGESHKEEVPPNLQAYIIPRYYGRNTDETVAKRRDAVAYWVSQNIDFMNECVLLDEAGFNRSIMHHSYGWPEAGTPCKIDVQTKGANVSILGAICKSGLITLSRKEVVFSARSEKRTRTGEKSQAPQEEGYYYQLWLP</sequence>
<dbReference type="GO" id="GO:0003676">
    <property type="term" value="F:nucleic acid binding"/>
    <property type="evidence" value="ECO:0007669"/>
    <property type="project" value="InterPro"/>
</dbReference>
<name>A0AAN7DEB5_9FUNG</name>
<evidence type="ECO:0000313" key="1">
    <source>
        <dbReference type="EMBL" id="KAK4513176.1"/>
    </source>
</evidence>
<comment type="caution">
    <text evidence="1">The sequence shown here is derived from an EMBL/GenBank/DDBJ whole genome shotgun (WGS) entry which is preliminary data.</text>
</comment>
<evidence type="ECO:0000313" key="2">
    <source>
        <dbReference type="Proteomes" id="UP001304243"/>
    </source>
</evidence>
<keyword evidence="2" id="KW-1185">Reference proteome</keyword>
<dbReference type="GeneID" id="89956657"/>
<dbReference type="AlphaFoldDB" id="A0AAN7DEB5"/>